<dbReference type="Proteomes" id="UP000670092">
    <property type="component" value="Unassembled WGS sequence"/>
</dbReference>
<sequence length="86" mass="9879">MHLRAFVDPLSLNNALIPSPRSLYLIRNLDKSVLSYAFCLELEELLPVPVYMLVYIYPRTNSRYSDLVDCDGGKEGSLYHFILLVL</sequence>
<gene>
    <name evidence="1" type="ORF">I7I52_04154</name>
</gene>
<comment type="caution">
    <text evidence="1">The sequence shown here is derived from an EMBL/GenBank/DDBJ whole genome shotgun (WGS) entry which is preliminary data.</text>
</comment>
<dbReference type="EMBL" id="JAEVHI010000001">
    <property type="protein sequence ID" value="KAG5305480.1"/>
    <property type="molecule type" value="Genomic_DNA"/>
</dbReference>
<reference evidence="1 2" key="1">
    <citation type="submission" date="2021-01" db="EMBL/GenBank/DDBJ databases">
        <title>Chromosome-level genome assembly of a human fungal pathogen reveals clustering of transcriptionally co-regulated genes.</title>
        <authorList>
            <person name="Voorhies M."/>
            <person name="Cohen S."/>
            <person name="Shea T.P."/>
            <person name="Petrus S."/>
            <person name="Munoz J.F."/>
            <person name="Poplawski S."/>
            <person name="Goldman W.E."/>
            <person name="Michael T."/>
            <person name="Cuomo C.A."/>
            <person name="Sil A."/>
            <person name="Beyhan S."/>
        </authorList>
    </citation>
    <scope>NUCLEOTIDE SEQUENCE [LARGE SCALE GENOMIC DNA]</scope>
    <source>
        <strain evidence="1 2">G184AR</strain>
    </source>
</reference>
<proteinExistence type="predicted"/>
<evidence type="ECO:0000313" key="2">
    <source>
        <dbReference type="Proteomes" id="UP000670092"/>
    </source>
</evidence>
<dbReference type="VEuPathDB" id="FungiDB:I7I52_04154"/>
<organism evidence="1 2">
    <name type="scientific">Ajellomyces capsulatus</name>
    <name type="common">Darling's disease fungus</name>
    <name type="synonym">Histoplasma capsulatum</name>
    <dbReference type="NCBI Taxonomy" id="5037"/>
    <lineage>
        <taxon>Eukaryota</taxon>
        <taxon>Fungi</taxon>
        <taxon>Dikarya</taxon>
        <taxon>Ascomycota</taxon>
        <taxon>Pezizomycotina</taxon>
        <taxon>Eurotiomycetes</taxon>
        <taxon>Eurotiomycetidae</taxon>
        <taxon>Onygenales</taxon>
        <taxon>Ajellomycetaceae</taxon>
        <taxon>Histoplasma</taxon>
    </lineage>
</organism>
<dbReference type="AlphaFoldDB" id="A0A8H8D824"/>
<protein>
    <submittedName>
        <fullName evidence="1">Uncharacterized protein</fullName>
    </submittedName>
</protein>
<name>A0A8H8D824_AJECA</name>
<evidence type="ECO:0000313" key="1">
    <source>
        <dbReference type="EMBL" id="KAG5305480.1"/>
    </source>
</evidence>
<accession>A0A8H8D824</accession>